<dbReference type="Gene3D" id="3.40.50.1360">
    <property type="match status" value="1"/>
</dbReference>
<keyword evidence="7 9" id="KW-0378">Hydrolase</keyword>
<dbReference type="InterPro" id="IPR005900">
    <property type="entry name" value="6-phosphogluconolactonase_DevB"/>
</dbReference>
<evidence type="ECO:0000256" key="1">
    <source>
        <dbReference type="ARBA" id="ARBA00000832"/>
    </source>
</evidence>
<dbReference type="KEGG" id="mmob:F6R98_07865"/>
<protein>
    <recommendedName>
        <fullName evidence="6 7">6-phosphogluconolactonase</fullName>
        <shortName evidence="7">6PGL</shortName>
        <ecNumber evidence="5 7">3.1.1.31</ecNumber>
    </recommendedName>
</protein>
<feature type="domain" description="Glucosamine/galactosamine-6-phosphate isomerase" evidence="8">
    <location>
        <begin position="10"/>
        <end position="223"/>
    </location>
</feature>
<evidence type="ECO:0000256" key="4">
    <source>
        <dbReference type="ARBA" id="ARBA00010662"/>
    </source>
</evidence>
<dbReference type="RefSeq" id="WP_153248542.1">
    <property type="nucleotide sequence ID" value="NZ_CP044205.1"/>
</dbReference>
<dbReference type="OrthoDB" id="9810967at2"/>
<dbReference type="EC" id="3.1.1.31" evidence="5 7"/>
<reference evidence="9 10" key="1">
    <citation type="submission" date="2019-09" db="EMBL/GenBank/DDBJ databases">
        <title>Ecophysiology of the spiral-shaped methanotroph Methylospira mobilis as revealed by the complete genome sequence.</title>
        <authorList>
            <person name="Oshkin I.Y."/>
            <person name="Dedysh S.N."/>
            <person name="Miroshnikov K."/>
            <person name="Danilova O.V."/>
            <person name="Hakobyan A."/>
            <person name="Liesack W."/>
        </authorList>
    </citation>
    <scope>NUCLEOTIDE SEQUENCE [LARGE SCALE GENOMIC DNA]</scope>
    <source>
        <strain evidence="9 10">Shm1</strain>
    </source>
</reference>
<comment type="similarity">
    <text evidence="4 7">Belongs to the glucosamine/galactosamine-6-phosphate isomerase family. 6-phosphogluconolactonase subfamily.</text>
</comment>
<dbReference type="Proteomes" id="UP000325755">
    <property type="component" value="Chromosome"/>
</dbReference>
<dbReference type="GO" id="GO:0006098">
    <property type="term" value="P:pentose-phosphate shunt"/>
    <property type="evidence" value="ECO:0007669"/>
    <property type="project" value="UniProtKB-UniPathway"/>
</dbReference>
<name>A0A5Q0BLA4_9GAMM</name>
<dbReference type="GO" id="GO:0017057">
    <property type="term" value="F:6-phosphogluconolactonase activity"/>
    <property type="evidence" value="ECO:0007669"/>
    <property type="project" value="UniProtKB-UniRule"/>
</dbReference>
<evidence type="ECO:0000313" key="9">
    <source>
        <dbReference type="EMBL" id="QFY42546.1"/>
    </source>
</evidence>
<comment type="catalytic activity">
    <reaction evidence="1 7">
        <text>6-phospho-D-glucono-1,5-lactone + H2O = 6-phospho-D-gluconate + H(+)</text>
        <dbReference type="Rhea" id="RHEA:12556"/>
        <dbReference type="ChEBI" id="CHEBI:15377"/>
        <dbReference type="ChEBI" id="CHEBI:15378"/>
        <dbReference type="ChEBI" id="CHEBI:57955"/>
        <dbReference type="ChEBI" id="CHEBI:58759"/>
        <dbReference type="EC" id="3.1.1.31"/>
    </reaction>
</comment>
<gene>
    <name evidence="7 9" type="primary">pgl</name>
    <name evidence="9" type="ORF">F6R98_07865</name>
</gene>
<accession>A0A5Q0BLA4</accession>
<proteinExistence type="inferred from homology"/>
<dbReference type="GO" id="GO:0005975">
    <property type="term" value="P:carbohydrate metabolic process"/>
    <property type="evidence" value="ECO:0007669"/>
    <property type="project" value="UniProtKB-UniRule"/>
</dbReference>
<dbReference type="PANTHER" id="PTHR11054:SF0">
    <property type="entry name" value="6-PHOSPHOGLUCONOLACTONASE"/>
    <property type="match status" value="1"/>
</dbReference>
<evidence type="ECO:0000259" key="8">
    <source>
        <dbReference type="Pfam" id="PF01182"/>
    </source>
</evidence>
<comment type="function">
    <text evidence="2 7">Hydrolysis of 6-phosphogluconolactone to 6-phosphogluconate.</text>
</comment>
<evidence type="ECO:0000256" key="3">
    <source>
        <dbReference type="ARBA" id="ARBA00004961"/>
    </source>
</evidence>
<evidence type="ECO:0000256" key="5">
    <source>
        <dbReference type="ARBA" id="ARBA00013198"/>
    </source>
</evidence>
<dbReference type="Pfam" id="PF01182">
    <property type="entry name" value="Glucosamine_iso"/>
    <property type="match status" value="1"/>
</dbReference>
<dbReference type="NCBIfam" id="TIGR01198">
    <property type="entry name" value="pgl"/>
    <property type="match status" value="1"/>
</dbReference>
<dbReference type="UniPathway" id="UPA00115">
    <property type="reaction ID" value="UER00409"/>
</dbReference>
<dbReference type="InParanoid" id="A0A5Q0BLA4"/>
<comment type="pathway">
    <text evidence="3 7">Carbohydrate degradation; pentose phosphate pathway; D-ribulose 5-phosphate from D-glucose 6-phosphate (oxidative stage): step 2/3.</text>
</comment>
<organism evidence="9 10">
    <name type="scientific">Candidatus Methylospira mobilis</name>
    <dbReference type="NCBI Taxonomy" id="1808979"/>
    <lineage>
        <taxon>Bacteria</taxon>
        <taxon>Pseudomonadati</taxon>
        <taxon>Pseudomonadota</taxon>
        <taxon>Gammaproteobacteria</taxon>
        <taxon>Methylococcales</taxon>
        <taxon>Methylococcaceae</taxon>
        <taxon>Candidatus Methylospira</taxon>
    </lineage>
</organism>
<evidence type="ECO:0000256" key="7">
    <source>
        <dbReference type="RuleBase" id="RU365095"/>
    </source>
</evidence>
<dbReference type="SUPFAM" id="SSF100950">
    <property type="entry name" value="NagB/RpiA/CoA transferase-like"/>
    <property type="match status" value="1"/>
</dbReference>
<dbReference type="InterPro" id="IPR006148">
    <property type="entry name" value="Glc/Gal-6P_isomerase"/>
</dbReference>
<dbReference type="EMBL" id="CP044205">
    <property type="protein sequence ID" value="QFY42546.1"/>
    <property type="molecule type" value="Genomic_DNA"/>
</dbReference>
<dbReference type="InterPro" id="IPR037171">
    <property type="entry name" value="NagB/RpiA_transferase-like"/>
</dbReference>
<sequence>MTVMQWFDGNDKLAPALAAAVTADLRAVLEKAPRAALAVSGGNSPVPVFEVLREADLDWPRIVVTLVDERWVPESDPGSNAALVKAHLLQGRAAAADFLPLYTGAATAQAAEDGLAEAFNGIPQPFAALILGMGEDGHTASLFPASPKLQAGLALDGTVATTPPYLAQIGAVEPVERISLTLPWILNSLRVYLQFGGASKVEVYNKAMQGRNPQYPVSYVLSQTQTPVSVFAARS</sequence>
<dbReference type="PANTHER" id="PTHR11054">
    <property type="entry name" value="6-PHOSPHOGLUCONOLACTONASE"/>
    <property type="match status" value="1"/>
</dbReference>
<dbReference type="CDD" id="cd01400">
    <property type="entry name" value="6PGL"/>
    <property type="match status" value="1"/>
</dbReference>
<dbReference type="InterPro" id="IPR039104">
    <property type="entry name" value="6PGL"/>
</dbReference>
<dbReference type="AlphaFoldDB" id="A0A5Q0BLA4"/>
<keyword evidence="10" id="KW-1185">Reference proteome</keyword>
<evidence type="ECO:0000256" key="6">
    <source>
        <dbReference type="ARBA" id="ARBA00020337"/>
    </source>
</evidence>
<evidence type="ECO:0000313" key="10">
    <source>
        <dbReference type="Proteomes" id="UP000325755"/>
    </source>
</evidence>
<evidence type="ECO:0000256" key="2">
    <source>
        <dbReference type="ARBA" id="ARBA00002681"/>
    </source>
</evidence>